<sequence>MKRVHIYYFGNVQGVGFRYTSVIVAKRYGLNGWVKNCADSRVELVAEGKEAALKEFLAELEKSMSHHISDKKINWEPATGEFNCFQTVY</sequence>
<dbReference type="SUPFAM" id="SSF54975">
    <property type="entry name" value="Acylphosphatase/BLUF domain-like"/>
    <property type="match status" value="1"/>
</dbReference>
<evidence type="ECO:0000313" key="9">
    <source>
        <dbReference type="Proteomes" id="UP000176938"/>
    </source>
</evidence>
<dbReference type="InterPro" id="IPR036046">
    <property type="entry name" value="Acylphosphatase-like_dom_sf"/>
</dbReference>
<feature type="active site" evidence="5">
    <location>
        <position position="36"/>
    </location>
</feature>
<dbReference type="PROSITE" id="PS51160">
    <property type="entry name" value="ACYLPHOSPHATASE_3"/>
    <property type="match status" value="1"/>
</dbReference>
<proteinExistence type="inferred from homology"/>
<dbReference type="PANTHER" id="PTHR47268:SF4">
    <property type="entry name" value="ACYLPHOSPHATASE"/>
    <property type="match status" value="1"/>
</dbReference>
<dbReference type="PRINTS" id="PR00112">
    <property type="entry name" value="ACYLPHPHTASE"/>
</dbReference>
<dbReference type="EC" id="3.6.1.7" evidence="2 5"/>
<dbReference type="GO" id="GO:0003998">
    <property type="term" value="F:acylphosphatase activity"/>
    <property type="evidence" value="ECO:0007669"/>
    <property type="project" value="UniProtKB-EC"/>
</dbReference>
<dbReference type="AlphaFoldDB" id="A0A1F4RBC4"/>
<evidence type="ECO:0000256" key="3">
    <source>
        <dbReference type="ARBA" id="ARBA00015991"/>
    </source>
</evidence>
<comment type="caution">
    <text evidence="8">The sequence shown here is derived from an EMBL/GenBank/DDBJ whole genome shotgun (WGS) entry which is preliminary data.</text>
</comment>
<evidence type="ECO:0000256" key="1">
    <source>
        <dbReference type="ARBA" id="ARBA00005614"/>
    </source>
</evidence>
<dbReference type="Pfam" id="PF00708">
    <property type="entry name" value="Acylphosphatase"/>
    <property type="match status" value="1"/>
</dbReference>
<gene>
    <name evidence="8" type="ORF">A3H38_05825</name>
</gene>
<keyword evidence="5" id="KW-0378">Hydrolase</keyword>
<evidence type="ECO:0000256" key="5">
    <source>
        <dbReference type="PROSITE-ProRule" id="PRU00520"/>
    </source>
</evidence>
<feature type="active site" evidence="5">
    <location>
        <position position="18"/>
    </location>
</feature>
<evidence type="ECO:0000256" key="2">
    <source>
        <dbReference type="ARBA" id="ARBA00012150"/>
    </source>
</evidence>
<dbReference type="Gene3D" id="3.30.70.100">
    <property type="match status" value="1"/>
</dbReference>
<dbReference type="EMBL" id="METP01000040">
    <property type="protein sequence ID" value="OGC05482.1"/>
    <property type="molecule type" value="Genomic_DNA"/>
</dbReference>
<dbReference type="InterPro" id="IPR001792">
    <property type="entry name" value="Acylphosphatase-like_dom"/>
</dbReference>
<comment type="catalytic activity">
    <reaction evidence="4 5">
        <text>an acyl phosphate + H2O = a carboxylate + phosphate + H(+)</text>
        <dbReference type="Rhea" id="RHEA:14965"/>
        <dbReference type="ChEBI" id="CHEBI:15377"/>
        <dbReference type="ChEBI" id="CHEBI:15378"/>
        <dbReference type="ChEBI" id="CHEBI:29067"/>
        <dbReference type="ChEBI" id="CHEBI:43474"/>
        <dbReference type="ChEBI" id="CHEBI:59918"/>
        <dbReference type="EC" id="3.6.1.7"/>
    </reaction>
</comment>
<name>A0A1F4RBC4_UNCSA</name>
<comment type="similarity">
    <text evidence="1 6">Belongs to the acylphosphatase family.</text>
</comment>
<dbReference type="Proteomes" id="UP000176938">
    <property type="component" value="Unassembled WGS sequence"/>
</dbReference>
<evidence type="ECO:0000259" key="7">
    <source>
        <dbReference type="PROSITE" id="PS51160"/>
    </source>
</evidence>
<dbReference type="InterPro" id="IPR020456">
    <property type="entry name" value="Acylphosphatase"/>
</dbReference>
<organism evidence="8 9">
    <name type="scientific">candidate division WOR-1 bacterium RIFCSPLOWO2_02_FULL_46_20</name>
    <dbReference type="NCBI Taxonomy" id="1802567"/>
    <lineage>
        <taxon>Bacteria</taxon>
        <taxon>Bacillati</taxon>
        <taxon>Saganbacteria</taxon>
    </lineage>
</organism>
<evidence type="ECO:0000313" key="8">
    <source>
        <dbReference type="EMBL" id="OGC05482.1"/>
    </source>
</evidence>
<evidence type="ECO:0000256" key="4">
    <source>
        <dbReference type="ARBA" id="ARBA00047645"/>
    </source>
</evidence>
<reference evidence="8 9" key="1">
    <citation type="journal article" date="2016" name="Nat. Commun.">
        <title>Thousands of microbial genomes shed light on interconnected biogeochemical processes in an aquifer system.</title>
        <authorList>
            <person name="Anantharaman K."/>
            <person name="Brown C.T."/>
            <person name="Hug L.A."/>
            <person name="Sharon I."/>
            <person name="Castelle C.J."/>
            <person name="Probst A.J."/>
            <person name="Thomas B.C."/>
            <person name="Singh A."/>
            <person name="Wilkins M.J."/>
            <person name="Karaoz U."/>
            <person name="Brodie E.L."/>
            <person name="Williams K.H."/>
            <person name="Hubbard S.S."/>
            <person name="Banfield J.F."/>
        </authorList>
    </citation>
    <scope>NUCLEOTIDE SEQUENCE [LARGE SCALE GENOMIC DNA]</scope>
</reference>
<protein>
    <recommendedName>
        <fullName evidence="3 5">acylphosphatase</fullName>
        <ecNumber evidence="2 5">3.6.1.7</ecNumber>
    </recommendedName>
</protein>
<evidence type="ECO:0000256" key="6">
    <source>
        <dbReference type="RuleBase" id="RU004168"/>
    </source>
</evidence>
<accession>A0A1F4RBC4</accession>
<feature type="domain" description="Acylphosphatase-like" evidence="7">
    <location>
        <begin position="3"/>
        <end position="89"/>
    </location>
</feature>
<dbReference type="PANTHER" id="PTHR47268">
    <property type="entry name" value="ACYLPHOSPHATASE"/>
    <property type="match status" value="1"/>
</dbReference>